<dbReference type="InterPro" id="IPR011611">
    <property type="entry name" value="PfkB_dom"/>
</dbReference>
<evidence type="ECO:0000256" key="8">
    <source>
        <dbReference type="RuleBase" id="RU369061"/>
    </source>
</evidence>
<evidence type="ECO:0000256" key="3">
    <source>
        <dbReference type="ARBA" id="ARBA00022741"/>
    </source>
</evidence>
<comment type="catalytic activity">
    <reaction evidence="6 8">
        <text>beta-D-fructose 1-phosphate + ATP = beta-D-fructose 1,6-bisphosphate + ADP + H(+)</text>
        <dbReference type="Rhea" id="RHEA:14213"/>
        <dbReference type="ChEBI" id="CHEBI:15378"/>
        <dbReference type="ChEBI" id="CHEBI:30616"/>
        <dbReference type="ChEBI" id="CHEBI:32966"/>
        <dbReference type="ChEBI" id="CHEBI:138881"/>
        <dbReference type="ChEBI" id="CHEBI:456216"/>
        <dbReference type="EC" id="2.7.1.56"/>
    </reaction>
</comment>
<evidence type="ECO:0000259" key="9">
    <source>
        <dbReference type="Pfam" id="PF00294"/>
    </source>
</evidence>
<protein>
    <recommendedName>
        <fullName evidence="7">Phosphofructokinase</fullName>
    </recommendedName>
</protein>
<dbReference type="InterPro" id="IPR029056">
    <property type="entry name" value="Ribokinase-like"/>
</dbReference>
<comment type="function">
    <text evidence="8">Catalyzes the ATP-dependent phosphorylation of fructose-l-phosphate to fructose-l,6-bisphosphate.</text>
</comment>
<dbReference type="InterPro" id="IPR002173">
    <property type="entry name" value="Carboh/pur_kinase_PfkB_CS"/>
</dbReference>
<dbReference type="Pfam" id="PF00294">
    <property type="entry name" value="PfkB"/>
    <property type="match status" value="1"/>
</dbReference>
<evidence type="ECO:0000313" key="11">
    <source>
        <dbReference type="Proteomes" id="UP001271890"/>
    </source>
</evidence>
<dbReference type="NCBIfam" id="NF007068">
    <property type="entry name" value="PRK09513.1"/>
    <property type="match status" value="1"/>
</dbReference>
<keyword evidence="3 8" id="KW-0547">Nucleotide-binding</keyword>
<dbReference type="PANTHER" id="PTHR46566">
    <property type="entry name" value="1-PHOSPHOFRUCTOKINASE-RELATED"/>
    <property type="match status" value="1"/>
</dbReference>
<comment type="similarity">
    <text evidence="1 7 8">Belongs to the carbohydrate kinase PfkB family.</text>
</comment>
<dbReference type="Proteomes" id="UP001271890">
    <property type="component" value="Unassembled WGS sequence"/>
</dbReference>
<evidence type="ECO:0000256" key="1">
    <source>
        <dbReference type="ARBA" id="ARBA00010688"/>
    </source>
</evidence>
<dbReference type="SUPFAM" id="SSF53613">
    <property type="entry name" value="Ribokinase-like"/>
    <property type="match status" value="1"/>
</dbReference>
<evidence type="ECO:0000313" key="10">
    <source>
        <dbReference type="EMBL" id="MDX7986905.1"/>
    </source>
</evidence>
<keyword evidence="2 7" id="KW-0808">Transferase</keyword>
<evidence type="ECO:0000256" key="5">
    <source>
        <dbReference type="ARBA" id="ARBA00022840"/>
    </source>
</evidence>
<reference evidence="11" key="1">
    <citation type="journal article" date="2024" name="Toxins">
        <title>Genome Sequence Analysis of Native Xenorhabdus Strains Isolated from Entomopathogenic Nematodes in Argentina.</title>
        <authorList>
            <person name="Palma L."/>
            <person name="Frizzo L."/>
            <person name="Kaiser S."/>
            <person name="Berry C."/>
            <person name="Caballero P."/>
            <person name="Bode H.B."/>
            <person name="Del Valle E.E."/>
        </authorList>
    </citation>
    <scope>NUCLEOTIDE SEQUENCE [LARGE SCALE GENOMIC DNA]</scope>
    <source>
        <strain evidence="11">12</strain>
    </source>
</reference>
<evidence type="ECO:0000256" key="6">
    <source>
        <dbReference type="ARBA" id="ARBA00047745"/>
    </source>
</evidence>
<comment type="caution">
    <text evidence="10">The sequence shown here is derived from an EMBL/GenBank/DDBJ whole genome shotgun (WGS) entry which is preliminary data.</text>
</comment>
<dbReference type="PANTHER" id="PTHR46566:SF5">
    <property type="entry name" value="1-PHOSPHOFRUCTOKINASE"/>
    <property type="match status" value="1"/>
</dbReference>
<keyword evidence="4 8" id="KW-0418">Kinase</keyword>
<dbReference type="GO" id="GO:0008662">
    <property type="term" value="F:1-phosphofructokinase activity"/>
    <property type="evidence" value="ECO:0007669"/>
    <property type="project" value="UniProtKB-EC"/>
</dbReference>
<keyword evidence="11" id="KW-1185">Reference proteome</keyword>
<sequence>MSKKVATITLNPAYDLVGLTGDIKTGEVNRIQTAGLYPAGKGINVGKILRALDIDVTVGGFLGKDNQTSFQKVFTELGISNRFQIVEGRTRINVKLTEQSGLVTDFNFSGFSVSKEEWQHFAETSLKWLRDFNMVCVSGSLPAGVELDDFIDWMQRLREVCICVVFDSSREALTAGLKARPWMVKPNRQELEIWAGRPLPTQQDIITAAHELRAAGISHVIVSLGEEGAILVNSAGAWFAKPPHCEIVSTVGAGDAMVGGLIYGLMMGQPIEHTLRLATAISAMTVSQSNVGNINRQQLAQLMAKVELTSLKKPSIQKQNPKNNKKDIA</sequence>
<proteinExistence type="inferred from homology"/>
<feature type="domain" description="Carbohydrate kinase PfkB" evidence="9">
    <location>
        <begin position="14"/>
        <end position="294"/>
    </location>
</feature>
<dbReference type="InterPro" id="IPR017583">
    <property type="entry name" value="Tagatose/fructose_Pkinase"/>
</dbReference>
<keyword evidence="5 8" id="KW-0067">ATP-binding</keyword>
<evidence type="ECO:0000256" key="7">
    <source>
        <dbReference type="PIRNR" id="PIRNR000535"/>
    </source>
</evidence>
<dbReference type="PIRSF" id="PIRSF000535">
    <property type="entry name" value="1PFK/6PFK/LacC"/>
    <property type="match status" value="1"/>
</dbReference>
<evidence type="ECO:0000256" key="4">
    <source>
        <dbReference type="ARBA" id="ARBA00022777"/>
    </source>
</evidence>
<dbReference type="PROSITE" id="PS00584">
    <property type="entry name" value="PFKB_KINASES_2"/>
    <property type="match status" value="1"/>
</dbReference>
<accession>A0ABU4S7Z7</accession>
<organism evidence="10 11">
    <name type="scientific">Xenorhabdus santafensis</name>
    <dbReference type="NCBI Taxonomy" id="2582833"/>
    <lineage>
        <taxon>Bacteria</taxon>
        <taxon>Pseudomonadati</taxon>
        <taxon>Pseudomonadota</taxon>
        <taxon>Gammaproteobacteria</taxon>
        <taxon>Enterobacterales</taxon>
        <taxon>Morganellaceae</taxon>
        <taxon>Xenorhabdus</taxon>
    </lineage>
</organism>
<dbReference type="CDD" id="cd01164">
    <property type="entry name" value="FruK_PfkB_like"/>
    <property type="match status" value="1"/>
</dbReference>
<evidence type="ECO:0000256" key="2">
    <source>
        <dbReference type="ARBA" id="ARBA00022679"/>
    </source>
</evidence>
<gene>
    <name evidence="10" type="primary">fruK</name>
    <name evidence="10" type="ORF">FE392_06105</name>
</gene>
<dbReference type="InterPro" id="IPR022463">
    <property type="entry name" value="1-PFruKinase"/>
</dbReference>
<dbReference type="Gene3D" id="3.40.1190.20">
    <property type="match status" value="1"/>
</dbReference>
<dbReference type="NCBIfam" id="TIGR03828">
    <property type="entry name" value="pfkB"/>
    <property type="match status" value="1"/>
</dbReference>
<dbReference type="NCBIfam" id="TIGR03168">
    <property type="entry name" value="1-PFK"/>
    <property type="match status" value="1"/>
</dbReference>
<dbReference type="EMBL" id="VCDN01000019">
    <property type="protein sequence ID" value="MDX7986905.1"/>
    <property type="molecule type" value="Genomic_DNA"/>
</dbReference>
<dbReference type="RefSeq" id="WP_319929338.1">
    <property type="nucleotide sequence ID" value="NZ_VCDN01000019.1"/>
</dbReference>
<name>A0ABU4S7Z7_9GAMM</name>